<feature type="region of interest" description="Disordered" evidence="7">
    <location>
        <begin position="85"/>
        <end position="111"/>
    </location>
</feature>
<reference evidence="8 9" key="1">
    <citation type="submission" date="2017-10" db="EMBL/GenBank/DDBJ databases">
        <title>Sedimentibacterium mangrovi gen. nov., sp. nov., a novel member of family Phyllobacteriacea isolated from mangrove sediment.</title>
        <authorList>
            <person name="Liao H."/>
            <person name="Tian Y."/>
        </authorList>
    </citation>
    <scope>NUCLEOTIDE SEQUENCE [LARGE SCALE GENOMIC DNA]</scope>
    <source>
        <strain evidence="8 9">X9-2-2</strain>
    </source>
</reference>
<evidence type="ECO:0000313" key="8">
    <source>
        <dbReference type="EMBL" id="PHP64827.1"/>
    </source>
</evidence>
<dbReference type="EMBL" id="PDVP01000022">
    <property type="protein sequence ID" value="PHP64827.1"/>
    <property type="molecule type" value="Genomic_DNA"/>
</dbReference>
<evidence type="ECO:0000256" key="5">
    <source>
        <dbReference type="ARBA" id="ARBA00023172"/>
    </source>
</evidence>
<evidence type="ECO:0000256" key="4">
    <source>
        <dbReference type="ARBA" id="ARBA00023125"/>
    </source>
</evidence>
<evidence type="ECO:0000313" key="9">
    <source>
        <dbReference type="Proteomes" id="UP000221168"/>
    </source>
</evidence>
<comment type="similarity">
    <text evidence="2 6">Belongs to the transposase mutator family.</text>
</comment>
<keyword evidence="5 6" id="KW-0233">DNA recombination</keyword>
<keyword evidence="9" id="KW-1185">Reference proteome</keyword>
<protein>
    <recommendedName>
        <fullName evidence="6">Mutator family transposase</fullName>
    </recommendedName>
</protein>
<gene>
    <name evidence="8" type="ORF">CSC94_22390</name>
</gene>
<dbReference type="GO" id="GO:0003677">
    <property type="term" value="F:DNA binding"/>
    <property type="evidence" value="ECO:0007669"/>
    <property type="project" value="UniProtKB-UniRule"/>
</dbReference>
<dbReference type="PANTHER" id="PTHR33217">
    <property type="entry name" value="TRANSPOSASE FOR INSERTION SEQUENCE ELEMENT IS1081"/>
    <property type="match status" value="1"/>
</dbReference>
<dbReference type="Proteomes" id="UP000221168">
    <property type="component" value="Unassembled WGS sequence"/>
</dbReference>
<dbReference type="GO" id="GO:0004803">
    <property type="term" value="F:transposase activity"/>
    <property type="evidence" value="ECO:0007669"/>
    <property type="project" value="UniProtKB-UniRule"/>
</dbReference>
<evidence type="ECO:0000256" key="6">
    <source>
        <dbReference type="RuleBase" id="RU365089"/>
    </source>
</evidence>
<dbReference type="Pfam" id="PF00872">
    <property type="entry name" value="Transposase_mut"/>
    <property type="match status" value="1"/>
</dbReference>
<dbReference type="GO" id="GO:0006313">
    <property type="term" value="P:DNA transposition"/>
    <property type="evidence" value="ECO:0007669"/>
    <property type="project" value="UniProtKB-UniRule"/>
</dbReference>
<proteinExistence type="inferred from homology"/>
<comment type="function">
    <text evidence="1 6">Required for the transposition of the insertion element.</text>
</comment>
<organism evidence="8 9">
    <name type="scientific">Zhengella mangrovi</name>
    <dbReference type="NCBI Taxonomy" id="1982044"/>
    <lineage>
        <taxon>Bacteria</taxon>
        <taxon>Pseudomonadati</taxon>
        <taxon>Pseudomonadota</taxon>
        <taxon>Alphaproteobacteria</taxon>
        <taxon>Hyphomicrobiales</taxon>
        <taxon>Notoacmeibacteraceae</taxon>
        <taxon>Zhengella</taxon>
    </lineage>
</organism>
<comment type="caution">
    <text evidence="8">The sequence shown here is derived from an EMBL/GenBank/DDBJ whole genome shotgun (WGS) entry which is preliminary data.</text>
</comment>
<evidence type="ECO:0000256" key="3">
    <source>
        <dbReference type="ARBA" id="ARBA00022578"/>
    </source>
</evidence>
<sequence>MNIKVLGIDPAIAQSWHRNWDRVIPFFAFSEAVRKIIYTTNAVEALKSKLRRAVKNPGPLSEHLCRDENDVPGLARCQCATENTAKGMEGSKDPVPGTVRHRMTINRPPDR</sequence>
<accession>A0A2G1QH09</accession>
<keyword evidence="3 6" id="KW-0815">Transposition</keyword>
<keyword evidence="4 6" id="KW-0238">DNA-binding</keyword>
<keyword evidence="6" id="KW-0814">Transposable element</keyword>
<evidence type="ECO:0000256" key="2">
    <source>
        <dbReference type="ARBA" id="ARBA00010961"/>
    </source>
</evidence>
<dbReference type="InterPro" id="IPR001207">
    <property type="entry name" value="Transposase_mutator"/>
</dbReference>
<evidence type="ECO:0000256" key="7">
    <source>
        <dbReference type="SAM" id="MobiDB-lite"/>
    </source>
</evidence>
<dbReference type="OrthoDB" id="9793302at2"/>
<name>A0A2G1QH09_9HYPH</name>
<dbReference type="AlphaFoldDB" id="A0A2G1QH09"/>
<evidence type="ECO:0000256" key="1">
    <source>
        <dbReference type="ARBA" id="ARBA00002190"/>
    </source>
</evidence>
<dbReference type="PANTHER" id="PTHR33217:SF8">
    <property type="entry name" value="MUTATOR FAMILY TRANSPOSASE"/>
    <property type="match status" value="1"/>
</dbReference>